<name>A0ACC6Q4T5_9ACTN</name>
<proteinExistence type="predicted"/>
<comment type="caution">
    <text evidence="1">The sequence shown here is derived from an EMBL/GenBank/DDBJ whole genome shotgun (WGS) entry which is preliminary data.</text>
</comment>
<sequence length="238" mass="24216">MSNGPDPRLPSAEETAAAVLDGWSLRIASAAAPHEADFAPHTARVYAAGGRGRRVLLRSAPSTPGGSGGELVAVLPLLWDALATSYRLLESALGSPAVGNTVSGAALLLAMRRRETPPEDPAAPAQPAPADPALLPGPQPTPESRPDAPAAAELARLVDAVVRVSALLQGRGVSRQEADRAAAEAVAALYEGHDDGALAFLGLLTGGDPPAGPGGRRGPAVSLPRRLTGWWRGRTEGA</sequence>
<accession>A0ACC6Q4T5</accession>
<gene>
    <name evidence="1" type="ORF">WKI67_35065</name>
</gene>
<evidence type="ECO:0000313" key="2">
    <source>
        <dbReference type="Proteomes" id="UP001377168"/>
    </source>
</evidence>
<dbReference type="Proteomes" id="UP001377168">
    <property type="component" value="Unassembled WGS sequence"/>
</dbReference>
<evidence type="ECO:0000313" key="1">
    <source>
        <dbReference type="EMBL" id="MEJ8638591.1"/>
    </source>
</evidence>
<dbReference type="EMBL" id="JBBKAJ010000022">
    <property type="protein sequence ID" value="MEJ8638591.1"/>
    <property type="molecule type" value="Genomic_DNA"/>
</dbReference>
<keyword evidence="2" id="KW-1185">Reference proteome</keyword>
<organism evidence="1 2">
    <name type="scientific">Streptomyces achmelvichensis</name>
    <dbReference type="NCBI Taxonomy" id="3134111"/>
    <lineage>
        <taxon>Bacteria</taxon>
        <taxon>Bacillati</taxon>
        <taxon>Actinomycetota</taxon>
        <taxon>Actinomycetes</taxon>
        <taxon>Kitasatosporales</taxon>
        <taxon>Streptomycetaceae</taxon>
        <taxon>Streptomyces</taxon>
    </lineage>
</organism>
<protein>
    <submittedName>
        <fullName evidence="1">Uncharacterized protein</fullName>
    </submittedName>
</protein>
<reference evidence="1" key="1">
    <citation type="submission" date="2024-03" db="EMBL/GenBank/DDBJ databases">
        <title>Novel Streptomyces species of biotechnological and ecological value are a feature of Machair soil.</title>
        <authorList>
            <person name="Prole J.R."/>
            <person name="Goodfellow M."/>
            <person name="Allenby N."/>
            <person name="Ward A.C."/>
        </authorList>
    </citation>
    <scope>NUCLEOTIDE SEQUENCE</scope>
    <source>
        <strain evidence="1">MS2.AVA.5</strain>
    </source>
</reference>